<evidence type="ECO:0000313" key="1">
    <source>
        <dbReference type="EMBL" id="EFA77456.1"/>
    </source>
</evidence>
<dbReference type="SUPFAM" id="SSF140860">
    <property type="entry name" value="Pseudo ankyrin repeat-like"/>
    <property type="match status" value="1"/>
</dbReference>
<evidence type="ECO:0000313" key="2">
    <source>
        <dbReference type="Proteomes" id="UP000001396"/>
    </source>
</evidence>
<dbReference type="Proteomes" id="UP000001396">
    <property type="component" value="Unassembled WGS sequence"/>
</dbReference>
<dbReference type="Gene3D" id="1.25.40.20">
    <property type="entry name" value="Ankyrin repeat-containing domain"/>
    <property type="match status" value="1"/>
</dbReference>
<comment type="caution">
    <text evidence="1">The sequence shown here is derived from an EMBL/GenBank/DDBJ whole genome shotgun (WGS) entry which is preliminary data.</text>
</comment>
<dbReference type="PANTHER" id="PTHR46586:SF3">
    <property type="entry name" value="ANKYRIN REPEAT-CONTAINING PROTEIN"/>
    <property type="match status" value="1"/>
</dbReference>
<sequence length="270" mass="31245">MVILPAQEVDRMNYLDIIFQGTEGCNREAMDQAARGGHFSILKWLHENRTEGFSFDAFYNIIEYGHQLEIFEWLYDHREINSDDFQFFIERVVEYGRIEIFKFLLSKKREYNATHFIYNTITNSNLEMVKYIYENGIDDNLDKDLFGLAVDNNDDDILKYILEKIDGTISLDIDQAIISSISRHQLGRPSSALLILSSRAVLVGGTARYSWKLKSHRERAPNLSKHNIASLGPNGIMVRYSLPCCQLQDILTIDQRVDDFGESMDKQVLI</sequence>
<dbReference type="InterPro" id="IPR036770">
    <property type="entry name" value="Ankyrin_rpt-contain_sf"/>
</dbReference>
<protein>
    <recommendedName>
        <fullName evidence="3">Ankyrin repeat protein</fullName>
    </recommendedName>
</protein>
<evidence type="ECO:0008006" key="3">
    <source>
        <dbReference type="Google" id="ProtNLM"/>
    </source>
</evidence>
<dbReference type="PANTHER" id="PTHR46586">
    <property type="entry name" value="ANKYRIN REPEAT-CONTAINING PROTEIN"/>
    <property type="match status" value="1"/>
</dbReference>
<accession>D3BLK5</accession>
<reference evidence="1 2" key="1">
    <citation type="journal article" date="2011" name="Genome Res.">
        <title>Phylogeny-wide analysis of social amoeba genomes highlights ancient origins for complex intercellular communication.</title>
        <authorList>
            <person name="Heidel A.J."/>
            <person name="Lawal H.M."/>
            <person name="Felder M."/>
            <person name="Schilde C."/>
            <person name="Helps N.R."/>
            <person name="Tunggal B."/>
            <person name="Rivero F."/>
            <person name="John U."/>
            <person name="Schleicher M."/>
            <person name="Eichinger L."/>
            <person name="Platzer M."/>
            <person name="Noegel A.A."/>
            <person name="Schaap P."/>
            <person name="Gloeckner G."/>
        </authorList>
    </citation>
    <scope>NUCLEOTIDE SEQUENCE [LARGE SCALE GENOMIC DNA]</scope>
    <source>
        <strain evidence="2">ATCC 26659 / Pp 5 / PN500</strain>
    </source>
</reference>
<keyword evidence="2" id="KW-1185">Reference proteome</keyword>
<dbReference type="GeneID" id="31367525"/>
<organism evidence="1 2">
    <name type="scientific">Heterostelium pallidum (strain ATCC 26659 / Pp 5 / PN500)</name>
    <name type="common">Cellular slime mold</name>
    <name type="synonym">Polysphondylium pallidum</name>
    <dbReference type="NCBI Taxonomy" id="670386"/>
    <lineage>
        <taxon>Eukaryota</taxon>
        <taxon>Amoebozoa</taxon>
        <taxon>Evosea</taxon>
        <taxon>Eumycetozoa</taxon>
        <taxon>Dictyostelia</taxon>
        <taxon>Acytosteliales</taxon>
        <taxon>Acytosteliaceae</taxon>
        <taxon>Heterostelium</taxon>
    </lineage>
</organism>
<dbReference type="InParanoid" id="D3BLK5"/>
<name>D3BLK5_HETP5</name>
<dbReference type="AlphaFoldDB" id="D3BLK5"/>
<gene>
    <name evidence="1" type="ORF">PPL_12058</name>
</gene>
<dbReference type="RefSeq" id="XP_020429584.1">
    <property type="nucleotide sequence ID" value="XM_020582803.1"/>
</dbReference>
<proteinExistence type="predicted"/>
<dbReference type="EMBL" id="ADBJ01000042">
    <property type="protein sequence ID" value="EFA77456.1"/>
    <property type="molecule type" value="Genomic_DNA"/>
</dbReference>
<dbReference type="InterPro" id="IPR052050">
    <property type="entry name" value="SecEffector_AnkRepeat"/>
</dbReference>